<name>A0A392P996_9FABA</name>
<protein>
    <submittedName>
        <fullName evidence="1">Uncharacterized protein</fullName>
    </submittedName>
</protein>
<sequence>GDGSVVRVGCWVLWSEGGGIRNVGLLLLGEWLMVVRRLGGEVSGDGVGWCMGFGLWFQQGMNIEDGRMMKVVIGVMEGKEIHGNESTDVMNKEAL</sequence>
<feature type="non-terminal residue" evidence="1">
    <location>
        <position position="1"/>
    </location>
</feature>
<dbReference type="Proteomes" id="UP000265520">
    <property type="component" value="Unassembled WGS sequence"/>
</dbReference>
<dbReference type="EMBL" id="LXQA010069777">
    <property type="protein sequence ID" value="MCI08653.1"/>
    <property type="molecule type" value="Genomic_DNA"/>
</dbReference>
<keyword evidence="2" id="KW-1185">Reference proteome</keyword>
<dbReference type="AlphaFoldDB" id="A0A392P996"/>
<comment type="caution">
    <text evidence="1">The sequence shown here is derived from an EMBL/GenBank/DDBJ whole genome shotgun (WGS) entry which is preliminary data.</text>
</comment>
<accession>A0A392P996</accession>
<organism evidence="1 2">
    <name type="scientific">Trifolium medium</name>
    <dbReference type="NCBI Taxonomy" id="97028"/>
    <lineage>
        <taxon>Eukaryota</taxon>
        <taxon>Viridiplantae</taxon>
        <taxon>Streptophyta</taxon>
        <taxon>Embryophyta</taxon>
        <taxon>Tracheophyta</taxon>
        <taxon>Spermatophyta</taxon>
        <taxon>Magnoliopsida</taxon>
        <taxon>eudicotyledons</taxon>
        <taxon>Gunneridae</taxon>
        <taxon>Pentapetalae</taxon>
        <taxon>rosids</taxon>
        <taxon>fabids</taxon>
        <taxon>Fabales</taxon>
        <taxon>Fabaceae</taxon>
        <taxon>Papilionoideae</taxon>
        <taxon>50 kb inversion clade</taxon>
        <taxon>NPAAA clade</taxon>
        <taxon>Hologalegina</taxon>
        <taxon>IRL clade</taxon>
        <taxon>Trifolieae</taxon>
        <taxon>Trifolium</taxon>
    </lineage>
</organism>
<proteinExistence type="predicted"/>
<reference evidence="1 2" key="1">
    <citation type="journal article" date="2018" name="Front. Plant Sci.">
        <title>Red Clover (Trifolium pratense) and Zigzag Clover (T. medium) - A Picture of Genomic Similarities and Differences.</title>
        <authorList>
            <person name="Dluhosova J."/>
            <person name="Istvanek J."/>
            <person name="Nedelnik J."/>
            <person name="Repkova J."/>
        </authorList>
    </citation>
    <scope>NUCLEOTIDE SEQUENCE [LARGE SCALE GENOMIC DNA]</scope>
    <source>
        <strain evidence="2">cv. 10/8</strain>
        <tissue evidence="1">Leaf</tissue>
    </source>
</reference>
<evidence type="ECO:0000313" key="2">
    <source>
        <dbReference type="Proteomes" id="UP000265520"/>
    </source>
</evidence>
<evidence type="ECO:0000313" key="1">
    <source>
        <dbReference type="EMBL" id="MCI08653.1"/>
    </source>
</evidence>